<name>A0ABX8UV90_9BURK</name>
<gene>
    <name evidence="1" type="ORF">KZJ38_24460</name>
</gene>
<evidence type="ECO:0000313" key="1">
    <source>
        <dbReference type="EMBL" id="QYD72844.1"/>
    </source>
</evidence>
<organism evidence="1 2">
    <name type="scientific">Paraburkholderia edwinii</name>
    <dbReference type="NCBI Taxonomy" id="2861782"/>
    <lineage>
        <taxon>Bacteria</taxon>
        <taxon>Pseudomonadati</taxon>
        <taxon>Pseudomonadota</taxon>
        <taxon>Betaproteobacteria</taxon>
        <taxon>Burkholderiales</taxon>
        <taxon>Burkholderiaceae</taxon>
        <taxon>Paraburkholderia</taxon>
    </lineage>
</organism>
<dbReference type="RefSeq" id="WP_219802275.1">
    <property type="nucleotide sequence ID" value="NZ_CP080096.1"/>
</dbReference>
<dbReference type="EMBL" id="CP080096">
    <property type="protein sequence ID" value="QYD72844.1"/>
    <property type="molecule type" value="Genomic_DNA"/>
</dbReference>
<reference evidence="1 2" key="1">
    <citation type="submission" date="2021-07" db="EMBL/GenBank/DDBJ databases">
        <title>Paraburkholderia edwinii protects Aspergillus sp. from phenazines by acting as a toxin sponge.</title>
        <authorList>
            <person name="Dahlstrom K.M."/>
            <person name="Newman D.K."/>
        </authorList>
    </citation>
    <scope>NUCLEOTIDE SEQUENCE [LARGE SCALE GENOMIC DNA]</scope>
    <source>
        <strain evidence="1 2">Pe01</strain>
    </source>
</reference>
<sequence>MSGKVSEFNRRDGESQTVLHATTVRGEVLARRIQRNVRCRRAAPYAPFHFHRVLRRNDEACICDKVERGELFQSGFERVVRMGICMQRNQSRIEPFACA</sequence>
<protein>
    <submittedName>
        <fullName evidence="1">Uncharacterized protein</fullName>
    </submittedName>
</protein>
<keyword evidence="2" id="KW-1185">Reference proteome</keyword>
<evidence type="ECO:0000313" key="2">
    <source>
        <dbReference type="Proteomes" id="UP000826462"/>
    </source>
</evidence>
<proteinExistence type="predicted"/>
<dbReference type="Proteomes" id="UP000826462">
    <property type="component" value="Chromosome 2"/>
</dbReference>
<accession>A0ABX8UV90</accession>